<dbReference type="Proteomes" id="UP001279410">
    <property type="component" value="Unassembled WGS sequence"/>
</dbReference>
<dbReference type="GO" id="GO:2001236">
    <property type="term" value="P:regulation of extrinsic apoptotic signaling pathway"/>
    <property type="evidence" value="ECO:0007669"/>
    <property type="project" value="TreeGrafter"/>
</dbReference>
<dbReference type="EMBL" id="BRZM01000005">
    <property type="protein sequence ID" value="GLD48269.1"/>
    <property type="molecule type" value="Genomic_DNA"/>
</dbReference>
<name>A0AAD3QVZ9_LATJO</name>
<dbReference type="AlphaFoldDB" id="A0AAD3QVZ9"/>
<feature type="region of interest" description="Disordered" evidence="2">
    <location>
        <begin position="1"/>
        <end position="38"/>
    </location>
</feature>
<keyword evidence="4" id="KW-1185">Reference proteome</keyword>
<feature type="region of interest" description="Disordered" evidence="2">
    <location>
        <begin position="50"/>
        <end position="94"/>
    </location>
</feature>
<sequence length="351" mass="39537">MTKGIIEIHDPLSDRSDLKNSTDANHTSTSDTDSMEDTVELRIMMAYAKRRRAEKDAESVKLNGNTHANGTSAPQVPAETEPEPTEKKKKKKEKKAWKRVLSSFKCIKPKTQDDDDHISYMPDNNNRSAGLIDDEPEHKEELEGVADQLAKIADEIPFTPPETDLETDSPNDAVDDVDSVEKMIGLLLRESGDRLNEKELKDLAIARELFWNYDFFKTIIRSLLQRMGLWNSNPDSPGPHTSLKTQIAVTCEATSRLSAMDTLPMNRLLSYGARYLSEHYSSWAQEQGGYDIAFKDVMRATSSEQRGGFRLILPHWNFGQPTGTNSFSLLEVDSITNSSLASHWGVLRLYI</sequence>
<evidence type="ECO:0000256" key="1">
    <source>
        <dbReference type="ARBA" id="ARBA00022703"/>
    </source>
</evidence>
<accession>A0AAD3QVZ9</accession>
<proteinExistence type="predicted"/>
<reference evidence="3" key="1">
    <citation type="submission" date="2022-08" db="EMBL/GenBank/DDBJ databases">
        <title>Genome sequencing of akame (Lates japonicus).</title>
        <authorList>
            <person name="Hashiguchi Y."/>
            <person name="Takahashi H."/>
        </authorList>
    </citation>
    <scope>NUCLEOTIDE SEQUENCE</scope>
    <source>
        <strain evidence="3">Kochi</strain>
    </source>
</reference>
<gene>
    <name evidence="3" type="ORF">AKAME5_000227300</name>
</gene>
<dbReference type="GO" id="GO:0006915">
    <property type="term" value="P:apoptotic process"/>
    <property type="evidence" value="ECO:0007669"/>
    <property type="project" value="UniProtKB-KW"/>
</dbReference>
<evidence type="ECO:0000256" key="2">
    <source>
        <dbReference type="SAM" id="MobiDB-lite"/>
    </source>
</evidence>
<dbReference type="PANTHER" id="PTHR14965">
    <property type="entry name" value="SI:CH73-248E21.1"/>
    <property type="match status" value="1"/>
</dbReference>
<organism evidence="3 4">
    <name type="scientific">Lates japonicus</name>
    <name type="common">Japanese lates</name>
    <dbReference type="NCBI Taxonomy" id="270547"/>
    <lineage>
        <taxon>Eukaryota</taxon>
        <taxon>Metazoa</taxon>
        <taxon>Chordata</taxon>
        <taxon>Craniata</taxon>
        <taxon>Vertebrata</taxon>
        <taxon>Euteleostomi</taxon>
        <taxon>Actinopterygii</taxon>
        <taxon>Neopterygii</taxon>
        <taxon>Teleostei</taxon>
        <taxon>Neoteleostei</taxon>
        <taxon>Acanthomorphata</taxon>
        <taxon>Carangaria</taxon>
        <taxon>Carangaria incertae sedis</taxon>
        <taxon>Centropomidae</taxon>
        <taxon>Lates</taxon>
    </lineage>
</organism>
<dbReference type="PANTHER" id="PTHR14965:SF1">
    <property type="entry name" value="APOPTOSIS FACILITATOR BCL-2-LIKE PROTEIN 14"/>
    <property type="match status" value="1"/>
</dbReference>
<evidence type="ECO:0000313" key="4">
    <source>
        <dbReference type="Proteomes" id="UP001279410"/>
    </source>
</evidence>
<comment type="caution">
    <text evidence="3">The sequence shown here is derived from an EMBL/GenBank/DDBJ whole genome shotgun (WGS) entry which is preliminary data.</text>
</comment>
<feature type="compositionally biased region" description="Polar residues" evidence="2">
    <location>
        <begin position="62"/>
        <end position="74"/>
    </location>
</feature>
<keyword evidence="1" id="KW-0053">Apoptosis</keyword>
<feature type="compositionally biased region" description="Basic and acidic residues" evidence="2">
    <location>
        <begin position="1"/>
        <end position="20"/>
    </location>
</feature>
<evidence type="ECO:0000313" key="3">
    <source>
        <dbReference type="EMBL" id="GLD48269.1"/>
    </source>
</evidence>
<protein>
    <submittedName>
        <fullName evidence="3">Apoptosis facilitator Bcl-2-like protein 14</fullName>
    </submittedName>
</protein>